<sequence length="409" mass="43682">MGARVEHVFVSEATILHADLDAFYASVEQRDDPRLRARPVAVGGGVLLAASYEAKRRGVRTAMSGRQARGLCPDLIVVPPRFEAYVEASAEVFAIFRDTTPQVQGVSIDEAFLDVRGLRRADPTPPVDHAARLRARVRDEVGLPITVGVARTPFLAKVASRVAKPDGLLLVPPDREAAFLHPLPVETLWGVGETTATRLRSYGLRTAGDVADLPEHVLRGLLGPAAGSHLHAVVHGRTPERVVTDRARGSVGAQRALGRGPHSPDAVRAALLGLVDRVCRRLRAGHRTARTVVLRLRFADFSRATRSRSLAFATSSSDELRATALTLLDSVRELVAERGITLVGVALTGLGSDAVVQPALELEASHDGLDRAADRLAERFGSRALTRASLLVVGDGFAAPQLPDPPADA</sequence>
<dbReference type="GO" id="GO:0003887">
    <property type="term" value="F:DNA-directed DNA polymerase activity"/>
    <property type="evidence" value="ECO:0007669"/>
    <property type="project" value="UniProtKB-UniRule"/>
</dbReference>
<dbReference type="PROSITE" id="PS50173">
    <property type="entry name" value="UMUC"/>
    <property type="match status" value="1"/>
</dbReference>
<dbReference type="InterPro" id="IPR024728">
    <property type="entry name" value="PolY_HhH_motif"/>
</dbReference>
<feature type="binding site" evidence="4">
    <location>
        <position position="19"/>
    </location>
    <ligand>
        <name>Mg(2+)</name>
        <dbReference type="ChEBI" id="CHEBI:18420"/>
    </ligand>
</feature>
<keyword evidence="4" id="KW-0808">Transferase</keyword>
<dbReference type="Gene3D" id="3.30.70.270">
    <property type="match status" value="1"/>
</dbReference>
<dbReference type="EC" id="2.7.7.7" evidence="4"/>
<reference evidence="6 7" key="1">
    <citation type="submission" date="2019-07" db="EMBL/GenBank/DDBJ databases">
        <title>Whole genome shotgun sequence of Cellulomonas persica NBRC 101101.</title>
        <authorList>
            <person name="Hosoyama A."/>
            <person name="Uohara A."/>
            <person name="Ohji S."/>
            <person name="Ichikawa N."/>
        </authorList>
    </citation>
    <scope>NUCLEOTIDE SEQUENCE [LARGE SCALE GENOMIC DNA]</scope>
    <source>
        <strain evidence="6 7">NBRC 101101</strain>
    </source>
</reference>
<dbReference type="InterPro" id="IPR036775">
    <property type="entry name" value="DNA_pol_Y-fam_lit_finger_sf"/>
</dbReference>
<keyword evidence="4" id="KW-0239">DNA-directed DNA polymerase</keyword>
<dbReference type="GO" id="GO:0000287">
    <property type="term" value="F:magnesium ion binding"/>
    <property type="evidence" value="ECO:0007669"/>
    <property type="project" value="UniProtKB-UniRule"/>
</dbReference>
<dbReference type="NCBIfam" id="NF003015">
    <property type="entry name" value="PRK03858.1"/>
    <property type="match status" value="1"/>
</dbReference>
<evidence type="ECO:0000313" key="7">
    <source>
        <dbReference type="Proteomes" id="UP000321386"/>
    </source>
</evidence>
<dbReference type="InterPro" id="IPR043128">
    <property type="entry name" value="Rev_trsase/Diguanyl_cyclase"/>
</dbReference>
<dbReference type="Gene3D" id="1.10.150.20">
    <property type="entry name" value="5' to 3' exonuclease, C-terminal subdomain"/>
    <property type="match status" value="1"/>
</dbReference>
<keyword evidence="4" id="KW-0227">DNA damage</keyword>
<dbReference type="GO" id="GO:0006261">
    <property type="term" value="P:DNA-templated DNA replication"/>
    <property type="evidence" value="ECO:0007669"/>
    <property type="project" value="UniProtKB-UniRule"/>
</dbReference>
<dbReference type="Gene3D" id="3.40.1170.60">
    <property type="match status" value="1"/>
</dbReference>
<dbReference type="InterPro" id="IPR050116">
    <property type="entry name" value="DNA_polymerase-Y"/>
</dbReference>
<dbReference type="NCBIfam" id="NF002677">
    <property type="entry name" value="PRK02406.1"/>
    <property type="match status" value="1"/>
</dbReference>
<comment type="similarity">
    <text evidence="1 4">Belongs to the DNA polymerase type-Y family.</text>
</comment>
<feature type="site" description="Substrate discrimination" evidence="4">
    <location>
        <position position="24"/>
    </location>
</feature>
<evidence type="ECO:0000256" key="1">
    <source>
        <dbReference type="ARBA" id="ARBA00010945"/>
    </source>
</evidence>
<dbReference type="InterPro" id="IPR022880">
    <property type="entry name" value="DNApol_IV"/>
</dbReference>
<keyword evidence="4" id="KW-0479">Metal-binding</keyword>
<comment type="cofactor">
    <cofactor evidence="4">
        <name>Mg(2+)</name>
        <dbReference type="ChEBI" id="CHEBI:18420"/>
    </cofactor>
    <text evidence="4">Binds 2 magnesium ions per subunit.</text>
</comment>
<name>A0A510UPQ1_9CELL</name>
<comment type="function">
    <text evidence="2 4">Poorly processive, error-prone DNA polymerase involved in untargeted mutagenesis. Copies undamaged DNA at stalled replication forks, which arise in vivo from mismatched or misaligned primer ends. These misaligned primers can be extended by PolIV. Exhibits no 3'-5' exonuclease (proofreading) activity. May be involved in translesional synthesis, in conjunction with the beta clamp from PolIII.</text>
</comment>
<dbReference type="Proteomes" id="UP000321386">
    <property type="component" value="Unassembled WGS sequence"/>
</dbReference>
<dbReference type="Gene3D" id="3.30.1490.100">
    <property type="entry name" value="DNA polymerase, Y-family, little finger domain"/>
    <property type="match status" value="1"/>
</dbReference>
<keyword evidence="7" id="KW-1185">Reference proteome</keyword>
<dbReference type="GO" id="GO:0005829">
    <property type="term" value="C:cytosol"/>
    <property type="evidence" value="ECO:0007669"/>
    <property type="project" value="TreeGrafter"/>
</dbReference>
<evidence type="ECO:0000256" key="2">
    <source>
        <dbReference type="ARBA" id="ARBA00025589"/>
    </source>
</evidence>
<keyword evidence="4" id="KW-0235">DNA replication</keyword>
<dbReference type="SUPFAM" id="SSF100879">
    <property type="entry name" value="Lesion bypass DNA polymerase (Y-family), little finger domain"/>
    <property type="match status" value="1"/>
</dbReference>
<gene>
    <name evidence="6" type="primary">dinP</name>
    <name evidence="4" type="synonym">dinB</name>
    <name evidence="6" type="ORF">CPE01_01790</name>
</gene>
<dbReference type="Pfam" id="PF11798">
    <property type="entry name" value="IMS_HHH"/>
    <property type="match status" value="1"/>
</dbReference>
<dbReference type="Pfam" id="PF11799">
    <property type="entry name" value="IMS_C"/>
    <property type="match status" value="1"/>
</dbReference>
<keyword evidence="4" id="KW-0234">DNA repair</keyword>
<dbReference type="InterPro" id="IPR017961">
    <property type="entry name" value="DNA_pol_Y-fam_little_finger"/>
</dbReference>
<keyword evidence="4" id="KW-0548">Nucleotidyltransferase</keyword>
<evidence type="ECO:0000313" key="6">
    <source>
        <dbReference type="EMBL" id="GEK16446.1"/>
    </source>
</evidence>
<dbReference type="GO" id="GO:0009432">
    <property type="term" value="P:SOS response"/>
    <property type="evidence" value="ECO:0007669"/>
    <property type="project" value="TreeGrafter"/>
</dbReference>
<dbReference type="PANTHER" id="PTHR11076">
    <property type="entry name" value="DNA REPAIR POLYMERASE UMUC / TRANSFERASE FAMILY MEMBER"/>
    <property type="match status" value="1"/>
</dbReference>
<evidence type="ECO:0000256" key="3">
    <source>
        <dbReference type="ARBA" id="ARBA00049244"/>
    </source>
</evidence>
<evidence type="ECO:0000256" key="4">
    <source>
        <dbReference type="HAMAP-Rule" id="MF_01113"/>
    </source>
</evidence>
<organism evidence="6 7">
    <name type="scientific">Cellulomonas persica</name>
    <dbReference type="NCBI Taxonomy" id="76861"/>
    <lineage>
        <taxon>Bacteria</taxon>
        <taxon>Bacillati</taxon>
        <taxon>Actinomycetota</taxon>
        <taxon>Actinomycetes</taxon>
        <taxon>Micrococcales</taxon>
        <taxon>Cellulomonadaceae</taxon>
        <taxon>Cellulomonas</taxon>
    </lineage>
</organism>
<feature type="active site" evidence="4">
    <location>
        <position position="110"/>
    </location>
</feature>
<dbReference type="InterPro" id="IPR043502">
    <property type="entry name" value="DNA/RNA_pol_sf"/>
</dbReference>
<dbReference type="PANTHER" id="PTHR11076:SF33">
    <property type="entry name" value="DNA POLYMERASE KAPPA"/>
    <property type="match status" value="1"/>
</dbReference>
<protein>
    <recommendedName>
        <fullName evidence="4">DNA polymerase IV</fullName>
        <shortName evidence="4">Pol IV</shortName>
        <ecNumber evidence="4">2.7.7.7</ecNumber>
    </recommendedName>
</protein>
<comment type="subcellular location">
    <subcellularLocation>
        <location evidence="4">Cytoplasm</location>
    </subcellularLocation>
</comment>
<dbReference type="EMBL" id="BJUA01000001">
    <property type="protein sequence ID" value="GEK16446.1"/>
    <property type="molecule type" value="Genomic_DNA"/>
</dbReference>
<feature type="domain" description="UmuC" evidence="5">
    <location>
        <begin position="15"/>
        <end position="192"/>
    </location>
</feature>
<feature type="binding site" evidence="4">
    <location>
        <position position="109"/>
    </location>
    <ligand>
        <name>Mg(2+)</name>
        <dbReference type="ChEBI" id="CHEBI:18420"/>
    </ligand>
</feature>
<comment type="subunit">
    <text evidence="4">Monomer.</text>
</comment>
<dbReference type="AlphaFoldDB" id="A0A510UPQ1"/>
<keyword evidence="4" id="KW-0238">DNA-binding</keyword>
<keyword evidence="4" id="KW-0963">Cytoplasm</keyword>
<accession>A0A510UPQ1</accession>
<dbReference type="GO" id="GO:0042276">
    <property type="term" value="P:error-prone translesion synthesis"/>
    <property type="evidence" value="ECO:0007669"/>
    <property type="project" value="TreeGrafter"/>
</dbReference>
<dbReference type="InterPro" id="IPR001126">
    <property type="entry name" value="UmuC"/>
</dbReference>
<evidence type="ECO:0000259" key="5">
    <source>
        <dbReference type="PROSITE" id="PS50173"/>
    </source>
</evidence>
<dbReference type="HAMAP" id="MF_01113">
    <property type="entry name" value="DNApol_IV"/>
    <property type="match status" value="1"/>
</dbReference>
<keyword evidence="4" id="KW-0515">Mutator protein</keyword>
<dbReference type="GO" id="GO:0003684">
    <property type="term" value="F:damaged DNA binding"/>
    <property type="evidence" value="ECO:0007669"/>
    <property type="project" value="InterPro"/>
</dbReference>
<dbReference type="Pfam" id="PF00817">
    <property type="entry name" value="IMS"/>
    <property type="match status" value="1"/>
</dbReference>
<comment type="catalytic activity">
    <reaction evidence="3 4">
        <text>DNA(n) + a 2'-deoxyribonucleoside 5'-triphosphate = DNA(n+1) + diphosphate</text>
        <dbReference type="Rhea" id="RHEA:22508"/>
        <dbReference type="Rhea" id="RHEA-COMP:17339"/>
        <dbReference type="Rhea" id="RHEA-COMP:17340"/>
        <dbReference type="ChEBI" id="CHEBI:33019"/>
        <dbReference type="ChEBI" id="CHEBI:61560"/>
        <dbReference type="ChEBI" id="CHEBI:173112"/>
        <dbReference type="EC" id="2.7.7.7"/>
    </reaction>
</comment>
<proteinExistence type="inferred from homology"/>
<keyword evidence="4" id="KW-0460">Magnesium</keyword>
<comment type="caution">
    <text evidence="6">The sequence shown here is derived from an EMBL/GenBank/DDBJ whole genome shotgun (WGS) entry which is preliminary data.</text>
</comment>
<dbReference type="SUPFAM" id="SSF56672">
    <property type="entry name" value="DNA/RNA polymerases"/>
    <property type="match status" value="1"/>
</dbReference>
<dbReference type="GO" id="GO:0006281">
    <property type="term" value="P:DNA repair"/>
    <property type="evidence" value="ECO:0007669"/>
    <property type="project" value="UniProtKB-UniRule"/>
</dbReference>
<dbReference type="OrthoDB" id="9808813at2"/>
<dbReference type="CDD" id="cd03586">
    <property type="entry name" value="PolY_Pol_IV_kappa"/>
    <property type="match status" value="1"/>
</dbReference>